<evidence type="ECO:0000256" key="4">
    <source>
        <dbReference type="SAM" id="MobiDB-lite"/>
    </source>
</evidence>
<keyword evidence="6" id="KW-1185">Reference proteome</keyword>
<feature type="region of interest" description="Disordered" evidence="4">
    <location>
        <begin position="556"/>
        <end position="576"/>
    </location>
</feature>
<dbReference type="SMART" id="SM00320">
    <property type="entry name" value="WD40"/>
    <property type="match status" value="4"/>
</dbReference>
<protein>
    <submittedName>
        <fullName evidence="5">WD40-repeat-containing domain protein</fullName>
    </submittedName>
</protein>
<dbReference type="AlphaFoldDB" id="A0AAJ0HMZ6"/>
<dbReference type="InterPro" id="IPR015943">
    <property type="entry name" value="WD40/YVTN_repeat-like_dom_sf"/>
</dbReference>
<feature type="repeat" description="WD" evidence="3">
    <location>
        <begin position="91"/>
        <end position="132"/>
    </location>
</feature>
<evidence type="ECO:0000256" key="2">
    <source>
        <dbReference type="ARBA" id="ARBA00022737"/>
    </source>
</evidence>
<feature type="compositionally biased region" description="Acidic residues" evidence="4">
    <location>
        <begin position="63"/>
        <end position="75"/>
    </location>
</feature>
<reference evidence="5" key="2">
    <citation type="submission" date="2023-06" db="EMBL/GenBank/DDBJ databases">
        <authorList>
            <consortium name="Lawrence Berkeley National Laboratory"/>
            <person name="Haridas S."/>
            <person name="Hensen N."/>
            <person name="Bonometti L."/>
            <person name="Westerberg I."/>
            <person name="Brannstrom I.O."/>
            <person name="Guillou S."/>
            <person name="Cros-Aarteil S."/>
            <person name="Calhoun S."/>
            <person name="Kuo A."/>
            <person name="Mondo S."/>
            <person name="Pangilinan J."/>
            <person name="Riley R."/>
            <person name="Labutti K."/>
            <person name="Andreopoulos B."/>
            <person name="Lipzen A."/>
            <person name="Chen C."/>
            <person name="Yanf M."/>
            <person name="Daum C."/>
            <person name="Ng V."/>
            <person name="Clum A."/>
            <person name="Steindorff A."/>
            <person name="Ohm R."/>
            <person name="Martin F."/>
            <person name="Silar P."/>
            <person name="Natvig D."/>
            <person name="Lalanne C."/>
            <person name="Gautier V."/>
            <person name="Ament-Velasquez S.L."/>
            <person name="Kruys A."/>
            <person name="Hutchinson M.I."/>
            <person name="Powell A.J."/>
            <person name="Barry K."/>
            <person name="Miller A.N."/>
            <person name="Grigoriev I.V."/>
            <person name="Debuchy R."/>
            <person name="Gladieux P."/>
            <person name="Thoren M.H."/>
            <person name="Johannesson H."/>
        </authorList>
    </citation>
    <scope>NUCLEOTIDE SEQUENCE</scope>
    <source>
        <strain evidence="5">CBS 955.72</strain>
    </source>
</reference>
<dbReference type="Gene3D" id="2.130.10.10">
    <property type="entry name" value="YVTN repeat-like/Quinoprotein amine dehydrogenase"/>
    <property type="match status" value="2"/>
</dbReference>
<dbReference type="InterPro" id="IPR051858">
    <property type="entry name" value="WD_repeat_GAD-1"/>
</dbReference>
<feature type="region of interest" description="Disordered" evidence="4">
    <location>
        <begin position="445"/>
        <end position="494"/>
    </location>
</feature>
<keyword evidence="1 3" id="KW-0853">WD repeat</keyword>
<dbReference type="GO" id="GO:0035861">
    <property type="term" value="C:site of double-strand break"/>
    <property type="evidence" value="ECO:0007669"/>
    <property type="project" value="TreeGrafter"/>
</dbReference>
<comment type="caution">
    <text evidence="5">The sequence shown here is derived from an EMBL/GenBank/DDBJ whole genome shotgun (WGS) entry which is preliminary data.</text>
</comment>
<dbReference type="PROSITE" id="PS50294">
    <property type="entry name" value="WD_REPEATS_REGION"/>
    <property type="match status" value="1"/>
</dbReference>
<feature type="region of interest" description="Disordered" evidence="4">
    <location>
        <begin position="1"/>
        <end position="86"/>
    </location>
</feature>
<feature type="repeat" description="WD" evidence="3">
    <location>
        <begin position="203"/>
        <end position="245"/>
    </location>
</feature>
<gene>
    <name evidence="5" type="ORF">B0T25DRAFT_163480</name>
</gene>
<name>A0AAJ0HMZ6_9PEZI</name>
<dbReference type="EMBL" id="JAUIQD010000003">
    <property type="protein sequence ID" value="KAK3357578.1"/>
    <property type="molecule type" value="Genomic_DNA"/>
</dbReference>
<dbReference type="PROSITE" id="PS50082">
    <property type="entry name" value="WD_REPEATS_2"/>
    <property type="match status" value="3"/>
</dbReference>
<organism evidence="5 6">
    <name type="scientific">Lasiosphaeria hispida</name>
    <dbReference type="NCBI Taxonomy" id="260671"/>
    <lineage>
        <taxon>Eukaryota</taxon>
        <taxon>Fungi</taxon>
        <taxon>Dikarya</taxon>
        <taxon>Ascomycota</taxon>
        <taxon>Pezizomycotina</taxon>
        <taxon>Sordariomycetes</taxon>
        <taxon>Sordariomycetidae</taxon>
        <taxon>Sordariales</taxon>
        <taxon>Lasiosphaeriaceae</taxon>
        <taxon>Lasiosphaeria</taxon>
    </lineage>
</organism>
<dbReference type="InterPro" id="IPR036322">
    <property type="entry name" value="WD40_repeat_dom_sf"/>
</dbReference>
<dbReference type="InterPro" id="IPR001680">
    <property type="entry name" value="WD40_rpt"/>
</dbReference>
<sequence length="576" mass="62969">MNDSDSDDYQVKGPSLSKKDPMRSFLPTSFGQKSKEANIAAQIEQTRRQVEPVRPVASKQVDSDVDSDDDSDNSDSSEGQERFPVSHEVVLRTHERVVTSLALDPAGARMITGSLDCTLKLHDFAAMTPTTLRAFKSVDPWETKKSAKSSESHPIQHVEFSRASGSVFLCVTVHPQAKIMSRDGETLTEFVKGDMYLRDMNNTKGHVGEISTGTWHPSDPNTCVTAGSDSTLRIWDINNKRSQKQVIAFKSKALGCAGRTRMTAVAWGTAPQGNSPVLVAAALDGSLVMYGGNGPFTRPTAEVREAHRAGTWTGGVDISSDGRMVVTRGGDGLIKLWDTRKFKEPLIKVEHTATSDRFPMTNIRYSPNSSSIITGSASGHLHILNPGNLRPELVTPVTPGVPLIVVDWHPKLNQIITGSANAETHILYSPNLSSRGALEVMSRAPKKRHVDDNPDFTMDQSAGISGDSIITPGAMPGNKRGGVTASGKSRDPMRPQVQQITPFMRSQPDEKHISENIPLSRMLHEDPREALLKYADVAKKDPMFTNAWKSTQPVTQYAELSDEEGEEGPVQKRVKR</sequence>
<dbReference type="PANTHER" id="PTHR16017:SF0">
    <property type="entry name" value="WD REPEAT-CONTAINING PROTEIN 70"/>
    <property type="match status" value="1"/>
</dbReference>
<feature type="repeat" description="WD" evidence="3">
    <location>
        <begin position="316"/>
        <end position="340"/>
    </location>
</feature>
<dbReference type="Proteomes" id="UP001275084">
    <property type="component" value="Unassembled WGS sequence"/>
</dbReference>
<evidence type="ECO:0000256" key="1">
    <source>
        <dbReference type="ARBA" id="ARBA00022574"/>
    </source>
</evidence>
<proteinExistence type="predicted"/>
<dbReference type="PROSITE" id="PS00678">
    <property type="entry name" value="WD_REPEATS_1"/>
    <property type="match status" value="1"/>
</dbReference>
<dbReference type="PANTHER" id="PTHR16017">
    <property type="entry name" value="GASTRULATION DEFECTIVE PROTEIN 1-RELATED"/>
    <property type="match status" value="1"/>
</dbReference>
<keyword evidence="2" id="KW-0677">Repeat</keyword>
<dbReference type="SUPFAM" id="SSF50978">
    <property type="entry name" value="WD40 repeat-like"/>
    <property type="match status" value="1"/>
</dbReference>
<evidence type="ECO:0000256" key="3">
    <source>
        <dbReference type="PROSITE-ProRule" id="PRU00221"/>
    </source>
</evidence>
<dbReference type="Pfam" id="PF00400">
    <property type="entry name" value="WD40"/>
    <property type="match status" value="3"/>
</dbReference>
<accession>A0AAJ0HMZ6</accession>
<dbReference type="InterPro" id="IPR019775">
    <property type="entry name" value="WD40_repeat_CS"/>
</dbReference>
<evidence type="ECO:0000313" key="6">
    <source>
        <dbReference type="Proteomes" id="UP001275084"/>
    </source>
</evidence>
<dbReference type="GO" id="GO:0005634">
    <property type="term" value="C:nucleus"/>
    <property type="evidence" value="ECO:0007669"/>
    <property type="project" value="TreeGrafter"/>
</dbReference>
<reference evidence="5" key="1">
    <citation type="journal article" date="2023" name="Mol. Phylogenet. Evol.">
        <title>Genome-scale phylogeny and comparative genomics of the fungal order Sordariales.</title>
        <authorList>
            <person name="Hensen N."/>
            <person name="Bonometti L."/>
            <person name="Westerberg I."/>
            <person name="Brannstrom I.O."/>
            <person name="Guillou S."/>
            <person name="Cros-Aarteil S."/>
            <person name="Calhoun S."/>
            <person name="Haridas S."/>
            <person name="Kuo A."/>
            <person name="Mondo S."/>
            <person name="Pangilinan J."/>
            <person name="Riley R."/>
            <person name="LaButti K."/>
            <person name="Andreopoulos B."/>
            <person name="Lipzen A."/>
            <person name="Chen C."/>
            <person name="Yan M."/>
            <person name="Daum C."/>
            <person name="Ng V."/>
            <person name="Clum A."/>
            <person name="Steindorff A."/>
            <person name="Ohm R.A."/>
            <person name="Martin F."/>
            <person name="Silar P."/>
            <person name="Natvig D.O."/>
            <person name="Lalanne C."/>
            <person name="Gautier V."/>
            <person name="Ament-Velasquez S.L."/>
            <person name="Kruys A."/>
            <person name="Hutchinson M.I."/>
            <person name="Powell A.J."/>
            <person name="Barry K."/>
            <person name="Miller A.N."/>
            <person name="Grigoriev I.V."/>
            <person name="Debuchy R."/>
            <person name="Gladieux P."/>
            <person name="Hiltunen Thoren M."/>
            <person name="Johannesson H."/>
        </authorList>
    </citation>
    <scope>NUCLEOTIDE SEQUENCE</scope>
    <source>
        <strain evidence="5">CBS 955.72</strain>
    </source>
</reference>
<evidence type="ECO:0000313" key="5">
    <source>
        <dbReference type="EMBL" id="KAK3357578.1"/>
    </source>
</evidence>